<dbReference type="Proteomes" id="UP000541558">
    <property type="component" value="Unassembled WGS sequence"/>
</dbReference>
<dbReference type="GO" id="GO:0003723">
    <property type="term" value="F:RNA binding"/>
    <property type="evidence" value="ECO:0007669"/>
    <property type="project" value="TreeGrafter"/>
</dbReference>
<feature type="region of interest" description="Disordered" evidence="2">
    <location>
        <begin position="252"/>
        <end position="288"/>
    </location>
</feature>
<dbReference type="InterPro" id="IPR018609">
    <property type="entry name" value="Bud13"/>
</dbReference>
<comment type="similarity">
    <text evidence="1">Belongs to the CWC26 family.</text>
</comment>
<feature type="compositionally biased region" description="Basic and acidic residues" evidence="2">
    <location>
        <begin position="192"/>
        <end position="227"/>
    </location>
</feature>
<accession>A0A8H5CHR4</accession>
<dbReference type="GO" id="GO:0000398">
    <property type="term" value="P:mRNA splicing, via spliceosome"/>
    <property type="evidence" value="ECO:0007669"/>
    <property type="project" value="TreeGrafter"/>
</dbReference>
<sequence length="325" mass="35897">MPDLKSYLAEKYMSGPKADAILAKTASQTKKKRKKGTAAGASTSAAGGGVMLVDEDAGWPSQDRGRGGDDDDEDALKDAVVASDRGFKKRKVGKEGDSTWVTVQEGLAGSSSGVKEEEEEPTPLDEQPTVVETPFVGGLVTAKQLKKVVPQRTVQKDEGFTAEDIARAQETVYRDSSGRKVDMKAAKAEAARLKREREEKEAQKMEWGKGLVQRDEKEERRKEMEKNRSRKFARGVDDADLNEELKSKELWNDPAAAFLSKNKKKGPRKPEYSGPPPPPNRFGIKPGYRWDGVDRGNGFEKKLFQSVNARKRKGAESYAWGAEDM</sequence>
<evidence type="ECO:0000313" key="3">
    <source>
        <dbReference type="EMBL" id="KAF5342047.1"/>
    </source>
</evidence>
<dbReference type="AlphaFoldDB" id="A0A8H5CHR4"/>
<evidence type="ECO:0000313" key="4">
    <source>
        <dbReference type="Proteomes" id="UP000541558"/>
    </source>
</evidence>
<dbReference type="EMBL" id="JAACJK010000001">
    <property type="protein sequence ID" value="KAF5342047.1"/>
    <property type="molecule type" value="Genomic_DNA"/>
</dbReference>
<dbReference type="PANTHER" id="PTHR31809">
    <property type="entry name" value="BUD13 HOMOLOG"/>
    <property type="match status" value="1"/>
</dbReference>
<protein>
    <recommendedName>
        <fullName evidence="5">Pre-mRNA-splicing factor CWC26</fullName>
    </recommendedName>
</protein>
<feature type="region of interest" description="Disordered" evidence="2">
    <location>
        <begin position="24"/>
        <end position="79"/>
    </location>
</feature>
<gene>
    <name evidence="3" type="ORF">D9611_001962</name>
</gene>
<evidence type="ECO:0000256" key="2">
    <source>
        <dbReference type="SAM" id="MobiDB-lite"/>
    </source>
</evidence>
<dbReference type="PANTHER" id="PTHR31809:SF0">
    <property type="entry name" value="BUD13 HOMOLOG"/>
    <property type="match status" value="1"/>
</dbReference>
<proteinExistence type="inferred from homology"/>
<dbReference type="OrthoDB" id="6022at2759"/>
<name>A0A8H5CHR4_9AGAR</name>
<dbReference type="GO" id="GO:0005684">
    <property type="term" value="C:U2-type spliceosomal complex"/>
    <property type="evidence" value="ECO:0007669"/>
    <property type="project" value="TreeGrafter"/>
</dbReference>
<evidence type="ECO:0008006" key="5">
    <source>
        <dbReference type="Google" id="ProtNLM"/>
    </source>
</evidence>
<keyword evidence="4" id="KW-1185">Reference proteome</keyword>
<feature type="region of interest" description="Disordered" evidence="2">
    <location>
        <begin position="100"/>
        <end position="131"/>
    </location>
</feature>
<dbReference type="Pfam" id="PF09736">
    <property type="entry name" value="Bud13"/>
    <property type="match status" value="1"/>
</dbReference>
<dbReference type="InterPro" id="IPR051112">
    <property type="entry name" value="CWC26_splicing_factor"/>
</dbReference>
<organism evidence="3 4">
    <name type="scientific">Ephemerocybe angulata</name>
    <dbReference type="NCBI Taxonomy" id="980116"/>
    <lineage>
        <taxon>Eukaryota</taxon>
        <taxon>Fungi</taxon>
        <taxon>Dikarya</taxon>
        <taxon>Basidiomycota</taxon>
        <taxon>Agaricomycotina</taxon>
        <taxon>Agaricomycetes</taxon>
        <taxon>Agaricomycetidae</taxon>
        <taxon>Agaricales</taxon>
        <taxon>Agaricineae</taxon>
        <taxon>Psathyrellaceae</taxon>
        <taxon>Ephemerocybe</taxon>
    </lineage>
</organism>
<evidence type="ECO:0000256" key="1">
    <source>
        <dbReference type="ARBA" id="ARBA00011069"/>
    </source>
</evidence>
<reference evidence="3 4" key="1">
    <citation type="journal article" date="2020" name="ISME J.">
        <title>Uncovering the hidden diversity of litter-decomposition mechanisms in mushroom-forming fungi.</title>
        <authorList>
            <person name="Floudas D."/>
            <person name="Bentzer J."/>
            <person name="Ahren D."/>
            <person name="Johansson T."/>
            <person name="Persson P."/>
            <person name="Tunlid A."/>
        </authorList>
    </citation>
    <scope>NUCLEOTIDE SEQUENCE [LARGE SCALE GENOMIC DNA]</scope>
    <source>
        <strain evidence="3 4">CBS 175.51</strain>
    </source>
</reference>
<feature type="region of interest" description="Disordered" evidence="2">
    <location>
        <begin position="192"/>
        <end position="239"/>
    </location>
</feature>
<comment type="caution">
    <text evidence="3">The sequence shown here is derived from an EMBL/GenBank/DDBJ whole genome shotgun (WGS) entry which is preliminary data.</text>
</comment>
<dbReference type="GO" id="GO:0070274">
    <property type="term" value="C:RES complex"/>
    <property type="evidence" value="ECO:0007669"/>
    <property type="project" value="TreeGrafter"/>
</dbReference>